<sequence length="204" mass="24184">MSNQEKAKVYQEVLEQIRQFIDENKLSPGDRLPSERYLSETLNAGRSSVREALRAIELLGIIETKHGEGTFLKEYRPFNTVSLLSTFILHESKTKEELLQVKMLLEQSAARLAMECLKEDDCKALLEITRENRTMNERHFYFFYYLLKMSGNQLFLKIWQLVEEFTRTVHNIDYDKSMYENLIMALKNKKQKDTEKIILQLYKL</sequence>
<dbReference type="InterPro" id="IPR000524">
    <property type="entry name" value="Tscrpt_reg_HTH_GntR"/>
</dbReference>
<feature type="domain" description="HTH gntR-type" evidence="4">
    <location>
        <begin position="7"/>
        <end position="75"/>
    </location>
</feature>
<evidence type="ECO:0000313" key="6">
    <source>
        <dbReference type="Proteomes" id="UP000480185"/>
    </source>
</evidence>
<dbReference type="GO" id="GO:0003700">
    <property type="term" value="F:DNA-binding transcription factor activity"/>
    <property type="evidence" value="ECO:0007669"/>
    <property type="project" value="InterPro"/>
</dbReference>
<dbReference type="PRINTS" id="PR00035">
    <property type="entry name" value="HTHGNTR"/>
</dbReference>
<gene>
    <name evidence="5" type="ORF">GH754_15480</name>
</gene>
<evidence type="ECO:0000256" key="2">
    <source>
        <dbReference type="ARBA" id="ARBA00023125"/>
    </source>
</evidence>
<dbReference type="InterPro" id="IPR036390">
    <property type="entry name" value="WH_DNA-bd_sf"/>
</dbReference>
<accession>A0A6G1X9R7</accession>
<evidence type="ECO:0000259" key="4">
    <source>
        <dbReference type="PROSITE" id="PS50949"/>
    </source>
</evidence>
<dbReference type="Gene3D" id="1.10.10.10">
    <property type="entry name" value="Winged helix-like DNA-binding domain superfamily/Winged helix DNA-binding domain"/>
    <property type="match status" value="1"/>
</dbReference>
<keyword evidence="1" id="KW-0805">Transcription regulation</keyword>
<dbReference type="SUPFAM" id="SSF46785">
    <property type="entry name" value="Winged helix' DNA-binding domain"/>
    <property type="match status" value="1"/>
</dbReference>
<dbReference type="EMBL" id="WJNH01000011">
    <property type="protein sequence ID" value="MRG87687.1"/>
    <property type="molecule type" value="Genomic_DNA"/>
</dbReference>
<name>A0A6G1X9R7_9BACI</name>
<dbReference type="SUPFAM" id="SSF48008">
    <property type="entry name" value="GntR ligand-binding domain-like"/>
    <property type="match status" value="1"/>
</dbReference>
<evidence type="ECO:0000256" key="3">
    <source>
        <dbReference type="ARBA" id="ARBA00023163"/>
    </source>
</evidence>
<dbReference type="InterPro" id="IPR008920">
    <property type="entry name" value="TF_FadR/GntR_C"/>
</dbReference>
<dbReference type="SMART" id="SM00345">
    <property type="entry name" value="HTH_GNTR"/>
    <property type="match status" value="1"/>
</dbReference>
<reference evidence="5 6" key="1">
    <citation type="submission" date="2019-11" db="EMBL/GenBank/DDBJ databases">
        <authorList>
            <person name="Li J."/>
        </authorList>
    </citation>
    <scope>NUCLEOTIDE SEQUENCE [LARGE SCALE GENOMIC DNA]</scope>
    <source>
        <strain evidence="5 6">J4</strain>
    </source>
</reference>
<dbReference type="Gene3D" id="1.20.120.530">
    <property type="entry name" value="GntR ligand-binding domain-like"/>
    <property type="match status" value="1"/>
</dbReference>
<dbReference type="GO" id="GO:0003677">
    <property type="term" value="F:DNA binding"/>
    <property type="evidence" value="ECO:0007669"/>
    <property type="project" value="UniProtKB-KW"/>
</dbReference>
<keyword evidence="3" id="KW-0804">Transcription</keyword>
<dbReference type="PANTHER" id="PTHR43537:SF54">
    <property type="entry name" value="TRANSCRIPTIONAL REGULATOR, GNTR FAMILY"/>
    <property type="match status" value="1"/>
</dbReference>
<keyword evidence="6" id="KW-1185">Reference proteome</keyword>
<dbReference type="Pfam" id="PF00392">
    <property type="entry name" value="GntR"/>
    <property type="match status" value="1"/>
</dbReference>
<organism evidence="5 6">
    <name type="scientific">Salinibacillus xinjiangensis</name>
    <dbReference type="NCBI Taxonomy" id="1229268"/>
    <lineage>
        <taxon>Bacteria</taxon>
        <taxon>Bacillati</taxon>
        <taxon>Bacillota</taxon>
        <taxon>Bacilli</taxon>
        <taxon>Bacillales</taxon>
        <taxon>Bacillaceae</taxon>
        <taxon>Salinibacillus</taxon>
    </lineage>
</organism>
<protein>
    <submittedName>
        <fullName evidence="5">GntR family transcriptional regulator</fullName>
    </submittedName>
</protein>
<comment type="caution">
    <text evidence="5">The sequence shown here is derived from an EMBL/GenBank/DDBJ whole genome shotgun (WGS) entry which is preliminary data.</text>
</comment>
<dbReference type="PROSITE" id="PS50949">
    <property type="entry name" value="HTH_GNTR"/>
    <property type="match status" value="1"/>
</dbReference>
<dbReference type="Proteomes" id="UP000480185">
    <property type="component" value="Unassembled WGS sequence"/>
</dbReference>
<dbReference type="CDD" id="cd07377">
    <property type="entry name" value="WHTH_GntR"/>
    <property type="match status" value="1"/>
</dbReference>
<evidence type="ECO:0000256" key="1">
    <source>
        <dbReference type="ARBA" id="ARBA00023015"/>
    </source>
</evidence>
<dbReference type="PANTHER" id="PTHR43537">
    <property type="entry name" value="TRANSCRIPTIONAL REGULATOR, GNTR FAMILY"/>
    <property type="match status" value="1"/>
</dbReference>
<dbReference type="AlphaFoldDB" id="A0A6G1X9R7"/>
<dbReference type="OrthoDB" id="9799482at2"/>
<dbReference type="RefSeq" id="WP_153729579.1">
    <property type="nucleotide sequence ID" value="NZ_WJNH01000011.1"/>
</dbReference>
<evidence type="ECO:0000313" key="5">
    <source>
        <dbReference type="EMBL" id="MRG87687.1"/>
    </source>
</evidence>
<proteinExistence type="predicted"/>
<dbReference type="InterPro" id="IPR036388">
    <property type="entry name" value="WH-like_DNA-bd_sf"/>
</dbReference>
<keyword evidence="2" id="KW-0238">DNA-binding</keyword>